<evidence type="ECO:0000313" key="2">
    <source>
        <dbReference type="Proteomes" id="UP001519287"/>
    </source>
</evidence>
<dbReference type="EMBL" id="JAGGLB010000053">
    <property type="protein sequence ID" value="MBP1996613.1"/>
    <property type="molecule type" value="Genomic_DNA"/>
</dbReference>
<protein>
    <submittedName>
        <fullName evidence="1">Uncharacterized protein</fullName>
    </submittedName>
</protein>
<gene>
    <name evidence="1" type="ORF">J2Z66_008261</name>
</gene>
<sequence length="130" mass="14509">MNKINTFEDAEMLAKDGIKGILKTALMAEEAAAMIQPEDTLMKQARVSIFANEGRTRSDNVVLEYQSSNGASYILCIGVGNGTVMNYSSDEWISFREECEEYDILLERGKPLFTYSFRGISLVGPDVMTF</sequence>
<name>A0ABS4J9S4_9BACL</name>
<accession>A0ABS4J9S4</accession>
<keyword evidence="2" id="KW-1185">Reference proteome</keyword>
<dbReference type="Proteomes" id="UP001519287">
    <property type="component" value="Unassembled WGS sequence"/>
</dbReference>
<comment type="caution">
    <text evidence="1">The sequence shown here is derived from an EMBL/GenBank/DDBJ whole genome shotgun (WGS) entry which is preliminary data.</text>
</comment>
<reference evidence="1 2" key="1">
    <citation type="submission" date="2021-03" db="EMBL/GenBank/DDBJ databases">
        <title>Genomic Encyclopedia of Type Strains, Phase IV (KMG-IV): sequencing the most valuable type-strain genomes for metagenomic binning, comparative biology and taxonomic classification.</title>
        <authorList>
            <person name="Goeker M."/>
        </authorList>
    </citation>
    <scope>NUCLEOTIDE SEQUENCE [LARGE SCALE GENOMIC DNA]</scope>
    <source>
        <strain evidence="1 2">DSM 26048</strain>
    </source>
</reference>
<dbReference type="RefSeq" id="WP_209979227.1">
    <property type="nucleotide sequence ID" value="NZ_JAGGLB010000053.1"/>
</dbReference>
<evidence type="ECO:0000313" key="1">
    <source>
        <dbReference type="EMBL" id="MBP1996613.1"/>
    </source>
</evidence>
<proteinExistence type="predicted"/>
<organism evidence="1 2">
    <name type="scientific">Paenibacillus eucommiae</name>
    <dbReference type="NCBI Taxonomy" id="1355755"/>
    <lineage>
        <taxon>Bacteria</taxon>
        <taxon>Bacillati</taxon>
        <taxon>Bacillota</taxon>
        <taxon>Bacilli</taxon>
        <taxon>Bacillales</taxon>
        <taxon>Paenibacillaceae</taxon>
        <taxon>Paenibacillus</taxon>
    </lineage>
</organism>